<evidence type="ECO:0000313" key="10">
    <source>
        <dbReference type="Proteomes" id="UP000824074"/>
    </source>
</evidence>
<evidence type="ECO:0000259" key="8">
    <source>
        <dbReference type="Pfam" id="PF01416"/>
    </source>
</evidence>
<dbReference type="EC" id="5.4.99.12" evidence="4"/>
<dbReference type="AlphaFoldDB" id="A0A9D1LI55"/>
<dbReference type="GO" id="GO:0003723">
    <property type="term" value="F:RNA binding"/>
    <property type="evidence" value="ECO:0007669"/>
    <property type="project" value="InterPro"/>
</dbReference>
<dbReference type="SUPFAM" id="SSF55120">
    <property type="entry name" value="Pseudouridine synthase"/>
    <property type="match status" value="1"/>
</dbReference>
<dbReference type="Gene3D" id="3.30.70.580">
    <property type="entry name" value="Pseudouridine synthase I, catalytic domain, N-terminal subdomain"/>
    <property type="match status" value="1"/>
</dbReference>
<dbReference type="FunFam" id="3.30.70.580:FF:000001">
    <property type="entry name" value="tRNA pseudouridine synthase A"/>
    <property type="match status" value="1"/>
</dbReference>
<feature type="active site" description="Nucleophile" evidence="4 5">
    <location>
        <position position="52"/>
    </location>
</feature>
<accession>A0A9D1LI55</accession>
<gene>
    <name evidence="4 9" type="primary">truA</name>
    <name evidence="9" type="ORF">IAB68_03965</name>
</gene>
<evidence type="ECO:0000256" key="2">
    <source>
        <dbReference type="ARBA" id="ARBA00022694"/>
    </source>
</evidence>
<evidence type="ECO:0000256" key="6">
    <source>
        <dbReference type="PIRSR" id="PIRSR001430-2"/>
    </source>
</evidence>
<dbReference type="InterPro" id="IPR020103">
    <property type="entry name" value="PsdUridine_synth_cat_dom_sf"/>
</dbReference>
<dbReference type="PANTHER" id="PTHR11142">
    <property type="entry name" value="PSEUDOURIDYLATE SYNTHASE"/>
    <property type="match status" value="1"/>
</dbReference>
<dbReference type="Gene3D" id="3.30.70.660">
    <property type="entry name" value="Pseudouridine synthase I, catalytic domain, C-terminal subdomain"/>
    <property type="match status" value="1"/>
</dbReference>
<comment type="catalytic activity">
    <reaction evidence="4 7">
        <text>uridine(38/39/40) in tRNA = pseudouridine(38/39/40) in tRNA</text>
        <dbReference type="Rhea" id="RHEA:22376"/>
        <dbReference type="Rhea" id="RHEA-COMP:10085"/>
        <dbReference type="Rhea" id="RHEA-COMP:10087"/>
        <dbReference type="ChEBI" id="CHEBI:65314"/>
        <dbReference type="ChEBI" id="CHEBI:65315"/>
        <dbReference type="EC" id="5.4.99.12"/>
    </reaction>
</comment>
<dbReference type="NCBIfam" id="TIGR00071">
    <property type="entry name" value="hisT_truA"/>
    <property type="match status" value="1"/>
</dbReference>
<keyword evidence="3 4" id="KW-0413">Isomerase</keyword>
<feature type="domain" description="Pseudouridine synthase I TruA alpha/beta" evidence="8">
    <location>
        <begin position="142"/>
        <end position="244"/>
    </location>
</feature>
<dbReference type="GO" id="GO:0160147">
    <property type="term" value="F:tRNA pseudouridine(38-40) synthase activity"/>
    <property type="evidence" value="ECO:0007669"/>
    <property type="project" value="UniProtKB-EC"/>
</dbReference>
<dbReference type="HAMAP" id="MF_00171">
    <property type="entry name" value="TruA"/>
    <property type="match status" value="1"/>
</dbReference>
<proteinExistence type="inferred from homology"/>
<protein>
    <recommendedName>
        <fullName evidence="4">tRNA pseudouridine synthase A</fullName>
        <ecNumber evidence="4">5.4.99.12</ecNumber>
    </recommendedName>
    <alternativeName>
        <fullName evidence="4">tRNA pseudouridine(38-40) synthase</fullName>
    </alternativeName>
    <alternativeName>
        <fullName evidence="4">tRNA pseudouridylate synthase I</fullName>
    </alternativeName>
    <alternativeName>
        <fullName evidence="4">tRNA-uridine isomerase I</fullName>
    </alternativeName>
</protein>
<dbReference type="InterPro" id="IPR020097">
    <property type="entry name" value="PsdUridine_synth_TruA_a/b_dom"/>
</dbReference>
<comment type="function">
    <text evidence="4">Formation of pseudouridine at positions 38, 39 and 40 in the anticodon stem and loop of transfer RNAs.</text>
</comment>
<feature type="binding site" evidence="4 6">
    <location>
        <position position="110"/>
    </location>
    <ligand>
        <name>substrate</name>
    </ligand>
</feature>
<dbReference type="PIRSF" id="PIRSF001430">
    <property type="entry name" value="tRNA_psdUrid_synth"/>
    <property type="match status" value="1"/>
</dbReference>
<dbReference type="PANTHER" id="PTHR11142:SF0">
    <property type="entry name" value="TRNA PSEUDOURIDINE SYNTHASE-LIKE 1"/>
    <property type="match status" value="1"/>
</dbReference>
<comment type="caution">
    <text evidence="9">The sequence shown here is derived from an EMBL/GenBank/DDBJ whole genome shotgun (WGS) entry which is preliminary data.</text>
</comment>
<evidence type="ECO:0000256" key="1">
    <source>
        <dbReference type="ARBA" id="ARBA00009375"/>
    </source>
</evidence>
<evidence type="ECO:0000256" key="4">
    <source>
        <dbReference type="HAMAP-Rule" id="MF_00171"/>
    </source>
</evidence>
<comment type="similarity">
    <text evidence="1 4 7">Belongs to the tRNA pseudouridine synthase TruA family.</text>
</comment>
<dbReference type="EMBL" id="DVMT01000039">
    <property type="protein sequence ID" value="HIU40435.1"/>
    <property type="molecule type" value="Genomic_DNA"/>
</dbReference>
<evidence type="ECO:0000256" key="5">
    <source>
        <dbReference type="PIRSR" id="PIRSR001430-1"/>
    </source>
</evidence>
<dbReference type="Proteomes" id="UP000824074">
    <property type="component" value="Unassembled WGS sequence"/>
</dbReference>
<organism evidence="9 10">
    <name type="scientific">Candidatus Aphodocola excrementigallinarum</name>
    <dbReference type="NCBI Taxonomy" id="2840670"/>
    <lineage>
        <taxon>Bacteria</taxon>
        <taxon>Bacillati</taxon>
        <taxon>Bacillota</taxon>
        <taxon>Bacilli</taxon>
        <taxon>Candidatus Aphodocola</taxon>
    </lineage>
</organism>
<dbReference type="Pfam" id="PF01416">
    <property type="entry name" value="PseudoU_synth_1"/>
    <property type="match status" value="2"/>
</dbReference>
<comment type="caution">
    <text evidence="4">Lacks conserved residue(s) required for the propagation of feature annotation.</text>
</comment>
<feature type="domain" description="Pseudouridine synthase I TruA alpha/beta" evidence="8">
    <location>
        <begin position="8"/>
        <end position="103"/>
    </location>
</feature>
<name>A0A9D1LI55_9FIRM</name>
<dbReference type="InterPro" id="IPR020095">
    <property type="entry name" value="PsdUridine_synth_TruA_C"/>
</dbReference>
<comment type="subunit">
    <text evidence="4">Homodimer.</text>
</comment>
<dbReference type="InterPro" id="IPR020094">
    <property type="entry name" value="TruA/RsuA/RluB/E/F_N"/>
</dbReference>
<reference evidence="9" key="1">
    <citation type="submission" date="2020-10" db="EMBL/GenBank/DDBJ databases">
        <authorList>
            <person name="Gilroy R."/>
        </authorList>
    </citation>
    <scope>NUCLEOTIDE SEQUENCE</scope>
    <source>
        <strain evidence="9">CHK193-30670</strain>
    </source>
</reference>
<reference evidence="9" key="2">
    <citation type="journal article" date="2021" name="PeerJ">
        <title>Extensive microbial diversity within the chicken gut microbiome revealed by metagenomics and culture.</title>
        <authorList>
            <person name="Gilroy R."/>
            <person name="Ravi A."/>
            <person name="Getino M."/>
            <person name="Pursley I."/>
            <person name="Horton D.L."/>
            <person name="Alikhan N.F."/>
            <person name="Baker D."/>
            <person name="Gharbi K."/>
            <person name="Hall N."/>
            <person name="Watson M."/>
            <person name="Adriaenssens E.M."/>
            <person name="Foster-Nyarko E."/>
            <person name="Jarju S."/>
            <person name="Secka A."/>
            <person name="Antonio M."/>
            <person name="Oren A."/>
            <person name="Chaudhuri R.R."/>
            <person name="La Ragione R."/>
            <person name="Hildebrand F."/>
            <person name="Pallen M.J."/>
        </authorList>
    </citation>
    <scope>NUCLEOTIDE SEQUENCE</scope>
    <source>
        <strain evidence="9">CHK193-30670</strain>
    </source>
</reference>
<keyword evidence="2 4" id="KW-0819">tRNA processing</keyword>
<sequence>MRYLILFSYDGSMFNGFQKQPNKRTVQEEVEKVLTMINGGKKVVITAAGRTDALVNALNQAAHFDFDKKIPLEKFKKAINTYLPPDIHVNKIMKVSCDFHARYLTKSKTYEYKINIGEYNPLLRSQVYQYGKPLDITKIADALKYFKGTHDFTTFTSSEDKRENKVRTIYDASVNQDDDIITISFTGNGFLKYQIRNMVGLLIEIGAGKKNPCVVKKTLDEKDRTKIGVTASACGLTLVKVEYDNYN</sequence>
<dbReference type="CDD" id="cd02570">
    <property type="entry name" value="PseudoU_synth_EcTruA"/>
    <property type="match status" value="1"/>
</dbReference>
<evidence type="ECO:0000313" key="9">
    <source>
        <dbReference type="EMBL" id="HIU40435.1"/>
    </source>
</evidence>
<evidence type="ECO:0000256" key="3">
    <source>
        <dbReference type="ARBA" id="ARBA00023235"/>
    </source>
</evidence>
<dbReference type="GO" id="GO:0031119">
    <property type="term" value="P:tRNA pseudouridine synthesis"/>
    <property type="evidence" value="ECO:0007669"/>
    <property type="project" value="UniProtKB-UniRule"/>
</dbReference>
<dbReference type="InterPro" id="IPR001406">
    <property type="entry name" value="PsdUridine_synth_TruA"/>
</dbReference>
<evidence type="ECO:0000256" key="7">
    <source>
        <dbReference type="RuleBase" id="RU003792"/>
    </source>
</evidence>